<dbReference type="Gene3D" id="1.10.10.10">
    <property type="entry name" value="Winged helix-like DNA-binding domain superfamily/Winged helix DNA-binding domain"/>
    <property type="match status" value="1"/>
</dbReference>
<dbReference type="Proteomes" id="UP000094291">
    <property type="component" value="Unassembled WGS sequence"/>
</dbReference>
<dbReference type="InterPro" id="IPR040480">
    <property type="entry name" value="DnaT_DNA_bind"/>
</dbReference>
<dbReference type="Gene3D" id="1.10.8.1180">
    <property type="match status" value="1"/>
</dbReference>
<evidence type="ECO:0000256" key="1">
    <source>
        <dbReference type="SAM" id="MobiDB-lite"/>
    </source>
</evidence>
<proteinExistence type="predicted"/>
<accession>A0A1E2V6S4</accession>
<evidence type="ECO:0000313" key="3">
    <source>
        <dbReference type="EMBL" id="ODC02718.1"/>
    </source>
</evidence>
<sequence length="350" mass="38304">MSWVATAWARRQMRTDQAVDLSPVDRLLLLLLADTADESAICWPGVRRLAHECGCSMRTIQRRLQHLEQAGFILRSPRREASGRQQSNVYQLLIKPLASESVTGIEPKTVTPCHGAPDKSLSGHESPLESHSLSAGADTVSPWQKRSMSLEWEPDLTQLTAQLQRSAIPEPVASALASDPELINAFRLYHLGQPRETTASGWTSLCAKWLSRDWQGLGRPMSHDALQRARGWCTAEHTGGADEQYANRGATRRQRDDIEQALANPGSLEWGESLWSEPQWSESQRSEPWGSESRGSEPLCQEAAPWTSGVVESGPDQTAGGSVVHSAGGPVSPALVECLLHHTNAEVGDD</sequence>
<feature type="region of interest" description="Disordered" evidence="1">
    <location>
        <begin position="108"/>
        <end position="140"/>
    </location>
</feature>
<dbReference type="STRING" id="197479.BFW38_03320"/>
<reference evidence="3 4" key="1">
    <citation type="submission" date="2016-08" db="EMBL/GenBank/DDBJ databases">
        <authorList>
            <person name="Seilhamer J.J."/>
        </authorList>
    </citation>
    <scope>NUCLEOTIDE SEQUENCE [LARGE SCALE GENOMIC DNA]</scope>
    <source>
        <strain evidence="3 4">PH27A</strain>
    </source>
</reference>
<organism evidence="3 4">
    <name type="scientific">Terasakiispira papahanaumokuakeensis</name>
    <dbReference type="NCBI Taxonomy" id="197479"/>
    <lineage>
        <taxon>Bacteria</taxon>
        <taxon>Pseudomonadati</taxon>
        <taxon>Pseudomonadota</taxon>
        <taxon>Gammaproteobacteria</taxon>
        <taxon>Oceanospirillales</taxon>
        <taxon>Terasakiispira</taxon>
    </lineage>
</organism>
<name>A0A1E2V6S4_9GAMM</name>
<dbReference type="SUPFAM" id="SSF46785">
    <property type="entry name" value="Winged helix' DNA-binding domain"/>
    <property type="match status" value="1"/>
</dbReference>
<comment type="caution">
    <text evidence="3">The sequence shown here is derived from an EMBL/GenBank/DDBJ whole genome shotgun (WGS) entry which is preliminary data.</text>
</comment>
<keyword evidence="4" id="KW-1185">Reference proteome</keyword>
<dbReference type="OrthoDB" id="82456at2"/>
<feature type="domain" description="DnaT DNA-binding" evidence="2">
    <location>
        <begin position="147"/>
        <end position="215"/>
    </location>
</feature>
<evidence type="ECO:0000259" key="2">
    <source>
        <dbReference type="Pfam" id="PF17948"/>
    </source>
</evidence>
<gene>
    <name evidence="3" type="ORF">BFW38_03320</name>
</gene>
<dbReference type="Pfam" id="PF17948">
    <property type="entry name" value="DnaT"/>
    <property type="match status" value="1"/>
</dbReference>
<dbReference type="InterPro" id="IPR036390">
    <property type="entry name" value="WH_DNA-bd_sf"/>
</dbReference>
<dbReference type="EMBL" id="MDTQ01000001">
    <property type="protein sequence ID" value="ODC02718.1"/>
    <property type="molecule type" value="Genomic_DNA"/>
</dbReference>
<protein>
    <recommendedName>
        <fullName evidence="2">DnaT DNA-binding domain-containing protein</fullName>
    </recommendedName>
</protein>
<dbReference type="Pfam" id="PF13730">
    <property type="entry name" value="HTH_36"/>
    <property type="match status" value="1"/>
</dbReference>
<evidence type="ECO:0000313" key="4">
    <source>
        <dbReference type="Proteomes" id="UP000094291"/>
    </source>
</evidence>
<feature type="region of interest" description="Disordered" evidence="1">
    <location>
        <begin position="263"/>
        <end position="330"/>
    </location>
</feature>
<dbReference type="InterPro" id="IPR036388">
    <property type="entry name" value="WH-like_DNA-bd_sf"/>
</dbReference>
<dbReference type="AlphaFoldDB" id="A0A1E2V6S4"/>
<dbReference type="RefSeq" id="WP_068997113.1">
    <property type="nucleotide sequence ID" value="NZ_MDTQ01000001.1"/>
</dbReference>